<keyword evidence="4" id="KW-0028">Amino-acid biosynthesis</keyword>
<dbReference type="InterPro" id="IPR004013">
    <property type="entry name" value="PHP_dom"/>
</dbReference>
<dbReference type="PANTHER" id="PTHR21039">
    <property type="entry name" value="HISTIDINOL PHOSPHATASE-RELATED"/>
    <property type="match status" value="1"/>
</dbReference>
<dbReference type="InterPro" id="IPR010140">
    <property type="entry name" value="Histidinol_P_phosphatase_HisJ"/>
</dbReference>
<dbReference type="EC" id="3.1.3.15" evidence="3"/>
<dbReference type="PANTHER" id="PTHR21039:SF0">
    <property type="entry name" value="HISTIDINOL-PHOSPHATASE"/>
    <property type="match status" value="1"/>
</dbReference>
<dbReference type="Gene3D" id="3.20.20.140">
    <property type="entry name" value="Metal-dependent hydrolases"/>
    <property type="match status" value="1"/>
</dbReference>
<dbReference type="GO" id="GO:0004401">
    <property type="term" value="F:histidinol-phosphatase activity"/>
    <property type="evidence" value="ECO:0007669"/>
    <property type="project" value="UniProtKB-EC"/>
</dbReference>
<comment type="catalytic activity">
    <reaction evidence="7">
        <text>L-histidinol phosphate + H2O = L-histidinol + phosphate</text>
        <dbReference type="Rhea" id="RHEA:14465"/>
        <dbReference type="ChEBI" id="CHEBI:15377"/>
        <dbReference type="ChEBI" id="CHEBI:43474"/>
        <dbReference type="ChEBI" id="CHEBI:57699"/>
        <dbReference type="ChEBI" id="CHEBI:57980"/>
        <dbReference type="EC" id="3.1.3.15"/>
    </reaction>
</comment>
<dbReference type="NCBIfam" id="TIGR01856">
    <property type="entry name" value="hisJ_fam"/>
    <property type="match status" value="1"/>
</dbReference>
<comment type="similarity">
    <text evidence="2">Belongs to the PHP hydrolase family. HisK subfamily.</text>
</comment>
<gene>
    <name evidence="9" type="ORF">MNBD_DELTA04-544</name>
</gene>
<dbReference type="GO" id="GO:0005737">
    <property type="term" value="C:cytoplasm"/>
    <property type="evidence" value="ECO:0007669"/>
    <property type="project" value="TreeGrafter"/>
</dbReference>
<dbReference type="InterPro" id="IPR016195">
    <property type="entry name" value="Pol/histidinol_Pase-like"/>
</dbReference>
<dbReference type="Pfam" id="PF02811">
    <property type="entry name" value="PHP"/>
    <property type="match status" value="1"/>
</dbReference>
<name>A0A3B0V363_9ZZZZ</name>
<evidence type="ECO:0000259" key="8">
    <source>
        <dbReference type="Pfam" id="PF02811"/>
    </source>
</evidence>
<dbReference type="CDD" id="cd12110">
    <property type="entry name" value="PHP_HisPPase_Hisj_like"/>
    <property type="match status" value="1"/>
</dbReference>
<proteinExistence type="inferred from homology"/>
<evidence type="ECO:0000256" key="2">
    <source>
        <dbReference type="ARBA" id="ARBA00009152"/>
    </source>
</evidence>
<feature type="domain" description="PHP" evidence="8">
    <location>
        <begin position="34"/>
        <end position="232"/>
    </location>
</feature>
<evidence type="ECO:0000256" key="1">
    <source>
        <dbReference type="ARBA" id="ARBA00004970"/>
    </source>
</evidence>
<evidence type="ECO:0000256" key="7">
    <source>
        <dbReference type="ARBA" id="ARBA00049158"/>
    </source>
</evidence>
<evidence type="ECO:0000256" key="3">
    <source>
        <dbReference type="ARBA" id="ARBA00013085"/>
    </source>
</evidence>
<dbReference type="EMBL" id="UOEY01000013">
    <property type="protein sequence ID" value="VAW35340.1"/>
    <property type="molecule type" value="Genomic_DNA"/>
</dbReference>
<evidence type="ECO:0000256" key="4">
    <source>
        <dbReference type="ARBA" id="ARBA00022605"/>
    </source>
</evidence>
<organism evidence="9">
    <name type="scientific">hydrothermal vent metagenome</name>
    <dbReference type="NCBI Taxonomy" id="652676"/>
    <lineage>
        <taxon>unclassified sequences</taxon>
        <taxon>metagenomes</taxon>
        <taxon>ecological metagenomes</taxon>
    </lineage>
</organism>
<sequence length="287" mass="32391">MPIRKRSFSAANQAVHGLPADGCNSPVTIDLKADGHVHTRFCNHASGEMDDYVRAALAKGLESITFLEHLEAEIRYPERTWLTDTDFDSFFQEGNRLREKYRGALTINLGVEAGFNPSAVARLREMLARYPWDRVGLSYHFFSNGKQHFNMVSRRPENMTGLAALGLDRVLSGYFAGLIQAVREIDGQVLCHVDAVMRHYPHLSFNRSHWQQVEQLLDLVSQKNMGLELNTSGFAIRGEPYPCQRIVAMAVRRNIPLIPGSDAHRPDQVGRYFDRLPEFLAPGNPAQ</sequence>
<evidence type="ECO:0000256" key="6">
    <source>
        <dbReference type="ARBA" id="ARBA00023102"/>
    </source>
</evidence>
<dbReference type="SUPFAM" id="SSF89550">
    <property type="entry name" value="PHP domain-like"/>
    <property type="match status" value="1"/>
</dbReference>
<comment type="pathway">
    <text evidence="1">Amino-acid biosynthesis; L-histidine biosynthesis; L-histidine from 5-phospho-alpha-D-ribose 1-diphosphate: step 8/9.</text>
</comment>
<protein>
    <recommendedName>
        <fullName evidence="3">histidinol-phosphatase</fullName>
        <ecNumber evidence="3">3.1.3.15</ecNumber>
    </recommendedName>
</protein>
<dbReference type="AlphaFoldDB" id="A0A3B0V363"/>
<evidence type="ECO:0000256" key="5">
    <source>
        <dbReference type="ARBA" id="ARBA00022801"/>
    </source>
</evidence>
<dbReference type="GO" id="GO:0000105">
    <property type="term" value="P:L-histidine biosynthetic process"/>
    <property type="evidence" value="ECO:0007669"/>
    <property type="project" value="UniProtKB-UniPathway"/>
</dbReference>
<dbReference type="UniPathway" id="UPA00031">
    <property type="reaction ID" value="UER00013"/>
</dbReference>
<evidence type="ECO:0000313" key="9">
    <source>
        <dbReference type="EMBL" id="VAW35340.1"/>
    </source>
</evidence>
<keyword evidence="5" id="KW-0378">Hydrolase</keyword>
<keyword evidence="6" id="KW-0368">Histidine biosynthesis</keyword>
<dbReference type="Pfam" id="PF13263">
    <property type="entry name" value="PHP_C"/>
    <property type="match status" value="1"/>
</dbReference>
<accession>A0A3B0V363</accession>
<reference evidence="9" key="1">
    <citation type="submission" date="2018-06" db="EMBL/GenBank/DDBJ databases">
        <authorList>
            <person name="Zhirakovskaya E."/>
        </authorList>
    </citation>
    <scope>NUCLEOTIDE SEQUENCE</scope>
</reference>